<dbReference type="AlphaFoldDB" id="A0A6V8K509"/>
<evidence type="ECO:0000313" key="9">
    <source>
        <dbReference type="Proteomes" id="UP000482800"/>
    </source>
</evidence>
<sequence>MAGVKRRSVLAGAALSGAVVGAGAAAPPALAVPDWHPEALPAPITPRDPRYASLLRGDNHRFVGSPDKVWLPESTAQVVAAVNQALATGRRPVVRSGGHCWEDFTTAPDARVLIDLSQLDSVGFDRHRRAFAIEPGATLGQAYDVLFKRWGVAFPGGDCPDVGVGGHIPGGGYGPLSRRYGTVSDHLLGLEVVVVDRSGRARAVVATRDSRDPNRDLWWAYTGAGGGNIGIATRYWLRSPGAQGWDPAGLLPKAPSSFRVGTLIWAWDMLNEESFTRIIRNHGRWYEQNSSPDSPYANLASWFVVPHKSRGALVLAAMMDESTPGAERLMTAHLRELNAGTGVEPVVQRQDIQPWLYWMTYPGGGKWGDRETRRYKAKSAYLRKRYSDRQVSTMYRYLTSPTYANPNALVLLLSYGGQVSAVAPDATATAQRDSVVKMICGAAWREPVEDETHLKWVRELYRDIYADTGGVPVPNDVNDGAYINYADVDLADPAWNTSGVPWHQLYYKGNYARLQQVKKRWDPLNVFRHGLSIQLP</sequence>
<dbReference type="Gene3D" id="3.30.465.10">
    <property type="match status" value="1"/>
</dbReference>
<dbReference type="PANTHER" id="PTHR42973">
    <property type="entry name" value="BINDING OXIDOREDUCTASE, PUTATIVE (AFU_ORTHOLOGUE AFUA_1G17690)-RELATED"/>
    <property type="match status" value="1"/>
</dbReference>
<keyword evidence="3" id="KW-0285">Flavoprotein</keyword>
<feature type="signal peptide" evidence="6">
    <location>
        <begin position="1"/>
        <end position="31"/>
    </location>
</feature>
<dbReference type="PROSITE" id="PS51318">
    <property type="entry name" value="TAT"/>
    <property type="match status" value="1"/>
</dbReference>
<feature type="domain" description="FAD-binding PCMH-type" evidence="7">
    <location>
        <begin position="62"/>
        <end position="242"/>
    </location>
</feature>
<dbReference type="InterPro" id="IPR050416">
    <property type="entry name" value="FAD-linked_Oxidoreductase"/>
</dbReference>
<dbReference type="InterPro" id="IPR006311">
    <property type="entry name" value="TAT_signal"/>
</dbReference>
<dbReference type="Gene3D" id="3.40.462.20">
    <property type="match status" value="1"/>
</dbReference>
<evidence type="ECO:0000256" key="2">
    <source>
        <dbReference type="ARBA" id="ARBA00005466"/>
    </source>
</evidence>
<comment type="similarity">
    <text evidence="2">Belongs to the oxygen-dependent FAD-linked oxidoreductase family.</text>
</comment>
<feature type="chain" id="PRO_5039598690" evidence="6">
    <location>
        <begin position="32"/>
        <end position="536"/>
    </location>
</feature>
<name>A0A6V8K509_9ACTN</name>
<dbReference type="InterPro" id="IPR016169">
    <property type="entry name" value="FAD-bd_PCMH_sub2"/>
</dbReference>
<comment type="caution">
    <text evidence="8">The sequence shown here is derived from an EMBL/GenBank/DDBJ whole genome shotgun (WGS) entry which is preliminary data.</text>
</comment>
<proteinExistence type="inferred from homology"/>
<dbReference type="Pfam" id="PF08031">
    <property type="entry name" value="BBE"/>
    <property type="match status" value="1"/>
</dbReference>
<evidence type="ECO:0000256" key="3">
    <source>
        <dbReference type="ARBA" id="ARBA00022630"/>
    </source>
</evidence>
<keyword evidence="5" id="KW-0560">Oxidoreductase</keyword>
<dbReference type="RefSeq" id="WP_173053948.1">
    <property type="nucleotide sequence ID" value="NZ_BAABGO010000005.1"/>
</dbReference>
<dbReference type="InterPro" id="IPR016166">
    <property type="entry name" value="FAD-bd_PCMH"/>
</dbReference>
<dbReference type="SUPFAM" id="SSF56176">
    <property type="entry name" value="FAD-binding/transporter-associated domain-like"/>
    <property type="match status" value="1"/>
</dbReference>
<keyword evidence="6" id="KW-0732">Signal</keyword>
<gene>
    <name evidence="8" type="ORF">Phou_010270</name>
</gene>
<dbReference type="Pfam" id="PF01565">
    <property type="entry name" value="FAD_binding_4"/>
    <property type="match status" value="1"/>
</dbReference>
<dbReference type="Proteomes" id="UP000482800">
    <property type="component" value="Unassembled WGS sequence"/>
</dbReference>
<evidence type="ECO:0000256" key="5">
    <source>
        <dbReference type="ARBA" id="ARBA00023002"/>
    </source>
</evidence>
<protein>
    <submittedName>
        <fullName evidence="8">FAD-linked oxidase</fullName>
    </submittedName>
</protein>
<dbReference type="InterPro" id="IPR012951">
    <property type="entry name" value="BBE"/>
</dbReference>
<keyword evidence="9" id="KW-1185">Reference proteome</keyword>
<reference evidence="8 9" key="2">
    <citation type="submission" date="2020-03" db="EMBL/GenBank/DDBJ databases">
        <authorList>
            <person name="Ichikawa N."/>
            <person name="Kimura A."/>
            <person name="Kitahashi Y."/>
            <person name="Uohara A."/>
        </authorList>
    </citation>
    <scope>NUCLEOTIDE SEQUENCE [LARGE SCALE GENOMIC DNA]</scope>
    <source>
        <strain evidence="8 9">NBRC 108639</strain>
    </source>
</reference>
<evidence type="ECO:0000256" key="4">
    <source>
        <dbReference type="ARBA" id="ARBA00022827"/>
    </source>
</evidence>
<evidence type="ECO:0000259" key="7">
    <source>
        <dbReference type="PROSITE" id="PS51387"/>
    </source>
</evidence>
<dbReference type="EMBL" id="BLPF01000001">
    <property type="protein sequence ID" value="GFJ76847.1"/>
    <property type="molecule type" value="Genomic_DNA"/>
</dbReference>
<dbReference type="PROSITE" id="PS51387">
    <property type="entry name" value="FAD_PCMH"/>
    <property type="match status" value="1"/>
</dbReference>
<accession>A0A6V8K509</accession>
<dbReference type="InterPro" id="IPR006094">
    <property type="entry name" value="Oxid_FAD_bind_N"/>
</dbReference>
<evidence type="ECO:0000256" key="1">
    <source>
        <dbReference type="ARBA" id="ARBA00001974"/>
    </source>
</evidence>
<dbReference type="GO" id="GO:0071949">
    <property type="term" value="F:FAD binding"/>
    <property type="evidence" value="ECO:0007669"/>
    <property type="project" value="InterPro"/>
</dbReference>
<dbReference type="GO" id="GO:0016491">
    <property type="term" value="F:oxidoreductase activity"/>
    <property type="evidence" value="ECO:0007669"/>
    <property type="project" value="UniProtKB-KW"/>
</dbReference>
<reference evidence="8 9" key="1">
    <citation type="submission" date="2020-03" db="EMBL/GenBank/DDBJ databases">
        <title>Whole genome shotgun sequence of Phytohabitans houttuyneae NBRC 108639.</title>
        <authorList>
            <person name="Komaki H."/>
            <person name="Tamura T."/>
        </authorList>
    </citation>
    <scope>NUCLEOTIDE SEQUENCE [LARGE SCALE GENOMIC DNA]</scope>
    <source>
        <strain evidence="8 9">NBRC 108639</strain>
    </source>
</reference>
<comment type="cofactor">
    <cofactor evidence="1">
        <name>FAD</name>
        <dbReference type="ChEBI" id="CHEBI:57692"/>
    </cofactor>
</comment>
<evidence type="ECO:0000313" key="8">
    <source>
        <dbReference type="EMBL" id="GFJ76847.1"/>
    </source>
</evidence>
<organism evidence="8 9">
    <name type="scientific">Phytohabitans houttuyneae</name>
    <dbReference type="NCBI Taxonomy" id="1076126"/>
    <lineage>
        <taxon>Bacteria</taxon>
        <taxon>Bacillati</taxon>
        <taxon>Actinomycetota</taxon>
        <taxon>Actinomycetes</taxon>
        <taxon>Micromonosporales</taxon>
        <taxon>Micromonosporaceae</taxon>
    </lineage>
</organism>
<keyword evidence="4" id="KW-0274">FAD</keyword>
<dbReference type="InterPro" id="IPR036318">
    <property type="entry name" value="FAD-bd_PCMH-like_sf"/>
</dbReference>
<dbReference type="PANTHER" id="PTHR42973:SF39">
    <property type="entry name" value="FAD-BINDING PCMH-TYPE DOMAIN-CONTAINING PROTEIN"/>
    <property type="match status" value="1"/>
</dbReference>
<evidence type="ECO:0000256" key="6">
    <source>
        <dbReference type="SAM" id="SignalP"/>
    </source>
</evidence>